<dbReference type="Proteomes" id="UP000010146">
    <property type="component" value="Unassembled WGS sequence"/>
</dbReference>
<dbReference type="EMBL" id="ABXP02000079">
    <property type="protein sequence ID" value="KKC29491.1"/>
    <property type="molecule type" value="Genomic_DNA"/>
</dbReference>
<evidence type="ECO:0000259" key="2">
    <source>
        <dbReference type="Pfam" id="PF00586"/>
    </source>
</evidence>
<dbReference type="SUPFAM" id="SSF55326">
    <property type="entry name" value="PurM N-terminal domain-like"/>
    <property type="match status" value="1"/>
</dbReference>
<proteinExistence type="inferred from homology"/>
<name>A0A0F5PM53_9THEO</name>
<dbReference type="Pfam" id="PF00586">
    <property type="entry name" value="AIRS"/>
    <property type="match status" value="1"/>
</dbReference>
<protein>
    <submittedName>
        <fullName evidence="4">Hydrogenase maturation factor</fullName>
    </submittedName>
</protein>
<sequence length="333" mass="35972">MKLEIGKIPVEVMKRSIFPYLGTKRKEVLVHSQLGEDSSIIDFGEYVAVLSTDPITAADKLSGFLSVIISCNDLAACGAEPIGILTTILLPEGTEEQMLKNIMQEIDKASKMIGIEVLGGHTEVTQAVNKPVISTTAIGIARKGKYITSKGAKIGDDVIVTKALGLEGTAILATDYEDLLIKHFGKDFVLKAQSFINEISVIEEGLIASQNGANAMHDITEGGVLGATYEISEASGLGIEIYEEKLPFRRETKEICKFFGLNPLKLISSGSMLITAEDGNRIVKALSEKGIQATIIGKIVKEGRYLITSSGKEEILPPEKDEIYRAEKGRAKN</sequence>
<dbReference type="RefSeq" id="WP_043883907.1">
    <property type="nucleotide sequence ID" value="NZ_ABXP02000079.1"/>
</dbReference>
<dbReference type="InterPro" id="IPR036921">
    <property type="entry name" value="PurM-like_N_sf"/>
</dbReference>
<gene>
    <name evidence="4" type="ORF">CDSM653_01454</name>
</gene>
<dbReference type="Gene3D" id="3.30.1330.10">
    <property type="entry name" value="PurM-like, N-terminal domain"/>
    <property type="match status" value="1"/>
</dbReference>
<evidence type="ECO:0000313" key="4">
    <source>
        <dbReference type="EMBL" id="KKC29491.1"/>
    </source>
</evidence>
<dbReference type="InterPro" id="IPR011854">
    <property type="entry name" value="HypE"/>
</dbReference>
<evidence type="ECO:0000256" key="1">
    <source>
        <dbReference type="ARBA" id="ARBA00006243"/>
    </source>
</evidence>
<evidence type="ECO:0000313" key="5">
    <source>
        <dbReference type="Proteomes" id="UP000010146"/>
    </source>
</evidence>
<comment type="similarity">
    <text evidence="1">Belongs to the HypE family.</text>
</comment>
<reference evidence="5" key="3">
    <citation type="submission" date="2015-02" db="EMBL/GenBank/DDBJ databases">
        <title>Genome analysis of three genomes within the thermophilic hydrogenogenic bacterial species Caldanaerobacter subterraneus.</title>
        <authorList>
            <person name="Sant'Anna F.H."/>
            <person name="Lebedinsky A."/>
            <person name="Sokolova T."/>
            <person name="Robb F.T."/>
            <person name="Gonzalez J.M."/>
        </authorList>
    </citation>
    <scope>NUCLEOTIDE SEQUENCE [LARGE SCALE GENOMIC DNA]</scope>
    <source>
        <strain evidence="5">DSM 12653</strain>
    </source>
</reference>
<dbReference type="PANTHER" id="PTHR30303">
    <property type="entry name" value="HYDROGENASE ISOENZYMES FORMATION PROTEIN HYPE"/>
    <property type="match status" value="1"/>
</dbReference>
<dbReference type="PANTHER" id="PTHR30303:SF4">
    <property type="entry name" value="HYDROGENASE EXPRESSION_FORMATION PROTEIN HYPE"/>
    <property type="match status" value="1"/>
</dbReference>
<evidence type="ECO:0000259" key="3">
    <source>
        <dbReference type="Pfam" id="PF02769"/>
    </source>
</evidence>
<dbReference type="AlphaFoldDB" id="A0A0F5PM53"/>
<dbReference type="SUPFAM" id="SSF56042">
    <property type="entry name" value="PurM C-terminal domain-like"/>
    <property type="match status" value="1"/>
</dbReference>
<organism evidence="4 5">
    <name type="scientific">Caldanaerobacter subterraneus subsp. pacificus DSM 12653</name>
    <dbReference type="NCBI Taxonomy" id="391606"/>
    <lineage>
        <taxon>Bacteria</taxon>
        <taxon>Bacillati</taxon>
        <taxon>Bacillota</taxon>
        <taxon>Clostridia</taxon>
        <taxon>Thermoanaerobacterales</taxon>
        <taxon>Thermoanaerobacteraceae</taxon>
        <taxon>Caldanaerobacter</taxon>
    </lineage>
</organism>
<dbReference type="PIRSF" id="PIRSF005644">
    <property type="entry name" value="Hdrgns_mtr_HypE"/>
    <property type="match status" value="1"/>
</dbReference>
<dbReference type="GO" id="GO:0051604">
    <property type="term" value="P:protein maturation"/>
    <property type="evidence" value="ECO:0007669"/>
    <property type="project" value="TreeGrafter"/>
</dbReference>
<dbReference type="InterPro" id="IPR010918">
    <property type="entry name" value="PurM-like_C_dom"/>
</dbReference>
<dbReference type="InterPro" id="IPR036676">
    <property type="entry name" value="PurM-like_C_sf"/>
</dbReference>
<reference evidence="4 5" key="1">
    <citation type="submission" date="2008-07" db="EMBL/GenBank/DDBJ databases">
        <authorList>
            <person name="Gonzalez J."/>
            <person name="Sokolova T."/>
            <person name="Ferriera S."/>
            <person name="Johnson J."/>
            <person name="Kravitz S."/>
            <person name="Beeson K."/>
            <person name="Sutton G."/>
            <person name="Rogers Y.-H."/>
            <person name="Friedman R."/>
            <person name="Frazier M."/>
            <person name="Venter J.C."/>
        </authorList>
    </citation>
    <scope>NUCLEOTIDE SEQUENCE [LARGE SCALE GENOMIC DNA]</scope>
    <source>
        <strain evidence="4 5">DSM 12653</strain>
    </source>
</reference>
<feature type="domain" description="PurM-like C-terminal" evidence="3">
    <location>
        <begin position="153"/>
        <end position="304"/>
    </location>
</feature>
<dbReference type="Gene3D" id="3.90.650.10">
    <property type="entry name" value="PurM-like C-terminal domain"/>
    <property type="match status" value="1"/>
</dbReference>
<reference evidence="4 5" key="2">
    <citation type="journal article" date="2015" name="BMC Genomics">
        <title>Analysis of three genomes within the thermophilic bacterial species Caldanaerobacter subterraneus with a focus on carbon monoxide dehydrogenase evolution and hydrolase diversity.</title>
        <authorList>
            <person name="Sant'Anna F.H."/>
            <person name="Lebedinsky A.V."/>
            <person name="Sokolova T.G."/>
            <person name="Robb F.T."/>
            <person name="Gonzalez J.M."/>
        </authorList>
    </citation>
    <scope>NUCLEOTIDE SEQUENCE [LARGE SCALE GENOMIC DNA]</scope>
    <source>
        <strain evidence="4 5">DSM 12653</strain>
    </source>
</reference>
<dbReference type="Pfam" id="PF02769">
    <property type="entry name" value="AIRS_C"/>
    <property type="match status" value="1"/>
</dbReference>
<feature type="domain" description="PurM-like N-terminal" evidence="2">
    <location>
        <begin position="35"/>
        <end position="141"/>
    </location>
</feature>
<dbReference type="CDD" id="cd06061">
    <property type="entry name" value="PurM-like1"/>
    <property type="match status" value="1"/>
</dbReference>
<dbReference type="InterPro" id="IPR016188">
    <property type="entry name" value="PurM-like_N"/>
</dbReference>
<comment type="caution">
    <text evidence="4">The sequence shown here is derived from an EMBL/GenBank/DDBJ whole genome shotgun (WGS) entry which is preliminary data.</text>
</comment>
<accession>A0A0F5PM53</accession>